<feature type="transmembrane region" description="Helical" evidence="3">
    <location>
        <begin position="192"/>
        <end position="215"/>
    </location>
</feature>
<dbReference type="PANTHER" id="PTHR11360:SF287">
    <property type="entry name" value="MFS MONOCARBOXYLATE TRANSPORTER"/>
    <property type="match status" value="1"/>
</dbReference>
<gene>
    <name evidence="4" type="ORF">KVT40_003207</name>
</gene>
<feature type="transmembrane region" description="Helical" evidence="3">
    <location>
        <begin position="355"/>
        <end position="378"/>
    </location>
</feature>
<comment type="subcellular location">
    <subcellularLocation>
        <location evidence="1">Membrane</location>
        <topology evidence="1">Multi-pass membrane protein</topology>
    </subcellularLocation>
</comment>
<organism evidence="4 5">
    <name type="scientific">Elsinoe batatas</name>
    <dbReference type="NCBI Taxonomy" id="2601811"/>
    <lineage>
        <taxon>Eukaryota</taxon>
        <taxon>Fungi</taxon>
        <taxon>Dikarya</taxon>
        <taxon>Ascomycota</taxon>
        <taxon>Pezizomycotina</taxon>
        <taxon>Dothideomycetes</taxon>
        <taxon>Dothideomycetidae</taxon>
        <taxon>Myriangiales</taxon>
        <taxon>Elsinoaceae</taxon>
        <taxon>Elsinoe</taxon>
    </lineage>
</organism>
<evidence type="ECO:0000256" key="3">
    <source>
        <dbReference type="SAM" id="Phobius"/>
    </source>
</evidence>
<dbReference type="InterPro" id="IPR050327">
    <property type="entry name" value="Proton-linked_MCT"/>
</dbReference>
<keyword evidence="3" id="KW-0812">Transmembrane</keyword>
<dbReference type="Gene3D" id="1.20.1250.20">
    <property type="entry name" value="MFS general substrate transporter like domains"/>
    <property type="match status" value="1"/>
</dbReference>
<reference evidence="4" key="1">
    <citation type="submission" date="2021-07" db="EMBL/GenBank/DDBJ databases">
        <title>Elsinoe batatas strain:CRI-CJ2 Genome sequencing and assembly.</title>
        <authorList>
            <person name="Huang L."/>
        </authorList>
    </citation>
    <scope>NUCLEOTIDE SEQUENCE</scope>
    <source>
        <strain evidence="4">CRI-CJ2</strain>
    </source>
</reference>
<dbReference type="Pfam" id="PF07690">
    <property type="entry name" value="MFS_1"/>
    <property type="match status" value="1"/>
</dbReference>
<feature type="transmembrane region" description="Helical" evidence="3">
    <location>
        <begin position="279"/>
        <end position="301"/>
    </location>
</feature>
<keyword evidence="5" id="KW-1185">Reference proteome</keyword>
<comment type="similarity">
    <text evidence="2">Belongs to the major facilitator superfamily. Monocarboxylate porter (TC 2.A.1.13) family.</text>
</comment>
<feature type="transmembrane region" description="Helical" evidence="3">
    <location>
        <begin position="116"/>
        <end position="136"/>
    </location>
</feature>
<dbReference type="PANTHER" id="PTHR11360">
    <property type="entry name" value="MONOCARBOXYLATE TRANSPORTER"/>
    <property type="match status" value="1"/>
</dbReference>
<keyword evidence="3" id="KW-1133">Transmembrane helix</keyword>
<dbReference type="GO" id="GO:0022857">
    <property type="term" value="F:transmembrane transporter activity"/>
    <property type="evidence" value="ECO:0007669"/>
    <property type="project" value="InterPro"/>
</dbReference>
<dbReference type="AlphaFoldDB" id="A0A8K0PIA5"/>
<evidence type="ECO:0008006" key="6">
    <source>
        <dbReference type="Google" id="ProtNLM"/>
    </source>
</evidence>
<name>A0A8K0PIA5_9PEZI</name>
<keyword evidence="3" id="KW-0472">Membrane</keyword>
<evidence type="ECO:0000256" key="2">
    <source>
        <dbReference type="ARBA" id="ARBA00006727"/>
    </source>
</evidence>
<dbReference type="InterPro" id="IPR011701">
    <property type="entry name" value="MFS"/>
</dbReference>
<dbReference type="InterPro" id="IPR036259">
    <property type="entry name" value="MFS_trans_sf"/>
</dbReference>
<accession>A0A8K0PIA5</accession>
<feature type="transmembrane region" description="Helical" evidence="3">
    <location>
        <begin position="84"/>
        <end position="104"/>
    </location>
</feature>
<dbReference type="EMBL" id="JAESVG020000003">
    <property type="protein sequence ID" value="KAG8629342.1"/>
    <property type="molecule type" value="Genomic_DNA"/>
</dbReference>
<dbReference type="SUPFAM" id="SSF103473">
    <property type="entry name" value="MFS general substrate transporter"/>
    <property type="match status" value="1"/>
</dbReference>
<dbReference type="GO" id="GO:0016020">
    <property type="term" value="C:membrane"/>
    <property type="evidence" value="ECO:0007669"/>
    <property type="project" value="UniProtKB-SubCell"/>
</dbReference>
<dbReference type="Proteomes" id="UP000809789">
    <property type="component" value="Unassembled WGS sequence"/>
</dbReference>
<protein>
    <recommendedName>
        <fullName evidence="6">MFS general substrate transporter</fullName>
    </recommendedName>
</protein>
<sequence length="401" mass="43459">MTDEPQINEQHLTPIDGGRAAWKLLVTAFVFEALLWEQVHISGRDCSYWFKHFQKYQRHMIWIGWPICILGLVTGSFASSLEYLILSQGVLYGLGFLIFYYPILSMVNEYWIQRRGMAYGLLCSATGLSGTVLPLLTETLLNRYGHRTTLRIMAVSLTILTGPLIPFLKPRLPASHHTTSSKTDWSFLRSPLFHIYSLSNILQGLAYFLPALYLPSTATTLGSSPRIAALLLTTMSLAQTIGQSLFGYLSDLLSQPSPSHSPSPHSTPSSSPNPDSSSLPALFIFAALYGLFATAFTAVWARMASSVTTNPGTTPMVFALSNAGKDVGNVLSGPVSAALLRVGRPDHGGVGKGRFVGVVGFTGGMMLLSASVMGAWWVGGVAKGGRQRVGRWVSRVGRVVG</sequence>
<evidence type="ECO:0000313" key="5">
    <source>
        <dbReference type="Proteomes" id="UP000809789"/>
    </source>
</evidence>
<evidence type="ECO:0000313" key="4">
    <source>
        <dbReference type="EMBL" id="KAG8629342.1"/>
    </source>
</evidence>
<feature type="transmembrane region" description="Helical" evidence="3">
    <location>
        <begin position="60"/>
        <end position="78"/>
    </location>
</feature>
<comment type="caution">
    <text evidence="4">The sequence shown here is derived from an EMBL/GenBank/DDBJ whole genome shotgun (WGS) entry which is preliminary data.</text>
</comment>
<feature type="transmembrane region" description="Helical" evidence="3">
    <location>
        <begin position="227"/>
        <end position="249"/>
    </location>
</feature>
<evidence type="ECO:0000256" key="1">
    <source>
        <dbReference type="ARBA" id="ARBA00004141"/>
    </source>
</evidence>
<proteinExistence type="inferred from homology"/>
<dbReference type="OrthoDB" id="2213137at2759"/>